<keyword evidence="5 13" id="KW-0328">Glycosyltransferase</keyword>
<dbReference type="GO" id="GO:0006506">
    <property type="term" value="P:GPI anchor biosynthetic process"/>
    <property type="evidence" value="ECO:0007669"/>
    <property type="project" value="UniProtKB-UniPathway"/>
</dbReference>
<evidence type="ECO:0000256" key="9">
    <source>
        <dbReference type="ARBA" id="ARBA00022989"/>
    </source>
</evidence>
<keyword evidence="15" id="KW-1185">Reference proteome</keyword>
<gene>
    <name evidence="14" type="ORF">AMK59_5182</name>
</gene>
<evidence type="ECO:0000313" key="15">
    <source>
        <dbReference type="Proteomes" id="UP000051574"/>
    </source>
</evidence>
<dbReference type="OrthoDB" id="3821113at2759"/>
<feature type="transmembrane region" description="Helical" evidence="13">
    <location>
        <begin position="432"/>
        <end position="451"/>
    </location>
</feature>
<evidence type="ECO:0000256" key="10">
    <source>
        <dbReference type="ARBA" id="ARBA00023136"/>
    </source>
</evidence>
<evidence type="ECO:0000256" key="6">
    <source>
        <dbReference type="ARBA" id="ARBA00022679"/>
    </source>
</evidence>
<evidence type="ECO:0000256" key="4">
    <source>
        <dbReference type="ARBA" id="ARBA00022502"/>
    </source>
</evidence>
<evidence type="ECO:0000256" key="13">
    <source>
        <dbReference type="RuleBase" id="RU365064"/>
    </source>
</evidence>
<organism evidence="14 15">
    <name type="scientific">Oryctes borbonicus</name>
    <dbReference type="NCBI Taxonomy" id="1629725"/>
    <lineage>
        <taxon>Eukaryota</taxon>
        <taxon>Metazoa</taxon>
        <taxon>Ecdysozoa</taxon>
        <taxon>Arthropoda</taxon>
        <taxon>Hexapoda</taxon>
        <taxon>Insecta</taxon>
        <taxon>Pterygota</taxon>
        <taxon>Neoptera</taxon>
        <taxon>Endopterygota</taxon>
        <taxon>Coleoptera</taxon>
        <taxon>Polyphaga</taxon>
        <taxon>Scarabaeiformia</taxon>
        <taxon>Scarabaeidae</taxon>
        <taxon>Dynastinae</taxon>
        <taxon>Oryctes</taxon>
    </lineage>
</organism>
<feature type="transmembrane region" description="Helical" evidence="13">
    <location>
        <begin position="87"/>
        <end position="108"/>
    </location>
</feature>
<evidence type="ECO:0000256" key="11">
    <source>
        <dbReference type="ARBA" id="ARBA00093408"/>
    </source>
</evidence>
<dbReference type="EMBL" id="LJIG01016236">
    <property type="protein sequence ID" value="KRT81208.1"/>
    <property type="molecule type" value="Genomic_DNA"/>
</dbReference>
<evidence type="ECO:0000256" key="1">
    <source>
        <dbReference type="ARBA" id="ARBA00004477"/>
    </source>
</evidence>
<feature type="transmembrane region" description="Helical" evidence="13">
    <location>
        <begin position="400"/>
        <end position="420"/>
    </location>
</feature>
<sequence length="455" mass="53560">MKMFLKKLHNFSSLNFKYHLLLGLLIRILFVIYGTYQDATSTVPYTDIDYKVFTDASRHMLNNRSPYARHTYRYPPLLAMILIPNLLLHHAFGKFLFCLFDILVAILIKKIVETNLLKHEYMKRKEIHDARTLIGYDAKQKRILQNSKFNLKINYCVILWLYNPMTITISTRGNCDAIPTFLVLLTLYLLQNKEMYFLSGIAHGLSVYMRLYPLIYSLTIFLFLSNFSLYSIAYGNSSKTILNSFSSRTAFQVKKYLIYLLPNLKQLKLIAGFFISLSILVGISYHLYGYDFLHETYLYHINRKDIRHNFSLYFYLQYLSASINYQSFWLKFLMVCPQLVLLIAFSFKFGLNKLCLNFSILLQTIVFVVFNSVLTSQYFVWIIGILPLCVLRIKIPTRIVVSLAVAWVIAQLMWLVPAYYLEFKGHNTFLFIWFQCVSFYCINIAILGRFIKYFV</sequence>
<evidence type="ECO:0000256" key="5">
    <source>
        <dbReference type="ARBA" id="ARBA00022676"/>
    </source>
</evidence>
<dbReference type="PANTHER" id="PTHR12886">
    <property type="entry name" value="PIG-M MANNOSYLTRANSFERASE"/>
    <property type="match status" value="1"/>
</dbReference>
<dbReference type="AlphaFoldDB" id="A0A0T6B1G9"/>
<proteinExistence type="inferred from homology"/>
<evidence type="ECO:0000256" key="2">
    <source>
        <dbReference type="ARBA" id="ARBA00004687"/>
    </source>
</evidence>
<accession>A0A0T6B1G9</accession>
<dbReference type="EC" id="2.4.1.-" evidence="13"/>
<dbReference type="UniPathway" id="UPA00196"/>
<evidence type="ECO:0000256" key="3">
    <source>
        <dbReference type="ARBA" id="ARBA00011071"/>
    </source>
</evidence>
<feature type="transmembrane region" description="Helical" evidence="13">
    <location>
        <begin position="269"/>
        <end position="288"/>
    </location>
</feature>
<keyword evidence="4 13" id="KW-0337">GPI-anchor biosynthesis</keyword>
<dbReference type="PANTHER" id="PTHR12886:SF0">
    <property type="entry name" value="GPI MANNOSYLTRANSFERASE 1"/>
    <property type="match status" value="1"/>
</dbReference>
<evidence type="ECO:0000256" key="12">
    <source>
        <dbReference type="ARBA" id="ARBA00093608"/>
    </source>
</evidence>
<evidence type="ECO:0000256" key="8">
    <source>
        <dbReference type="ARBA" id="ARBA00022824"/>
    </source>
</evidence>
<comment type="similarity">
    <text evidence="3 13">Belongs to the PIGM family.</text>
</comment>
<feature type="transmembrane region" description="Helical" evidence="13">
    <location>
        <begin position="20"/>
        <end position="36"/>
    </location>
</feature>
<dbReference type="GO" id="GO:0051751">
    <property type="term" value="F:alpha-1,4-mannosyltransferase activity"/>
    <property type="evidence" value="ECO:0007669"/>
    <property type="project" value="InterPro"/>
</dbReference>
<comment type="function">
    <text evidence="11 13">Catalytic subunit of the glycosylphosphatidylinositol-mannosyltransferase I complex which catalyzes the transfer of the first mannose, via an alpha-1,4 bond from a dolichol-phosphate-mannose (Dol-P-Man) to the glucosaminyl acyl phosphatidylinositol (GlcN-(acyl)PI) intermediate to generate alpha-D-Man-(1-&gt;4)-alpha-D-GlcN-(1-&gt;6)-(1-radyl,2-acyl-sn-glycero-3-phospho)-2-acyl-inositol and participates in the sixth step of the glycosylphosphatidylinositol-anchor biosynthesis.</text>
</comment>
<dbReference type="GO" id="GO:0005789">
    <property type="term" value="C:endoplasmic reticulum membrane"/>
    <property type="evidence" value="ECO:0007669"/>
    <property type="project" value="UniProtKB-SubCell"/>
</dbReference>
<dbReference type="GO" id="GO:1990529">
    <property type="term" value="C:glycosylphosphatidylinositol-mannosyltransferase I complex"/>
    <property type="evidence" value="ECO:0007669"/>
    <property type="project" value="TreeGrafter"/>
</dbReference>
<dbReference type="Pfam" id="PF05007">
    <property type="entry name" value="Mannosyl_trans"/>
    <property type="match status" value="1"/>
</dbReference>
<feature type="transmembrane region" description="Helical" evidence="13">
    <location>
        <begin position="328"/>
        <end position="347"/>
    </location>
</feature>
<comment type="caution">
    <text evidence="14">The sequence shown here is derived from an EMBL/GenBank/DDBJ whole genome shotgun (WGS) entry which is preliminary data.</text>
</comment>
<keyword evidence="9 13" id="KW-1133">Transmembrane helix</keyword>
<dbReference type="GO" id="GO:0004376">
    <property type="term" value="F:GPI mannosyltransferase activity"/>
    <property type="evidence" value="ECO:0007669"/>
    <property type="project" value="InterPro"/>
</dbReference>
<evidence type="ECO:0000313" key="14">
    <source>
        <dbReference type="EMBL" id="KRT81208.1"/>
    </source>
</evidence>
<keyword evidence="7 13" id="KW-0812">Transmembrane</keyword>
<comment type="pathway">
    <text evidence="2 13">Glycolipid biosynthesis; glycosylphosphatidylinositol-anchor biosynthesis.</text>
</comment>
<feature type="transmembrane region" description="Helical" evidence="13">
    <location>
        <begin position="211"/>
        <end position="233"/>
    </location>
</feature>
<name>A0A0T6B1G9_9SCAR</name>
<evidence type="ECO:0000256" key="7">
    <source>
        <dbReference type="ARBA" id="ARBA00022692"/>
    </source>
</evidence>
<keyword evidence="8 13" id="KW-0256">Endoplasmic reticulum</keyword>
<reference evidence="14 15" key="1">
    <citation type="submission" date="2015-09" db="EMBL/GenBank/DDBJ databases">
        <title>Draft genome of the scarab beetle Oryctes borbonicus.</title>
        <authorList>
            <person name="Meyer J.M."/>
            <person name="Markov G.V."/>
            <person name="Baskaran P."/>
            <person name="Herrmann M."/>
            <person name="Sommer R.J."/>
            <person name="Roedelsperger C."/>
        </authorList>
    </citation>
    <scope>NUCLEOTIDE SEQUENCE [LARGE SCALE GENOMIC DNA]</scope>
    <source>
        <strain evidence="14">OB123</strain>
        <tissue evidence="14">Whole animal</tissue>
    </source>
</reference>
<comment type="subcellular location">
    <subcellularLocation>
        <location evidence="1 13">Endoplasmic reticulum membrane</location>
        <topology evidence="1 13">Multi-pass membrane protein</topology>
    </subcellularLocation>
</comment>
<keyword evidence="6 13" id="KW-0808">Transferase</keyword>
<keyword evidence="10 13" id="KW-0472">Membrane</keyword>
<dbReference type="InterPro" id="IPR007704">
    <property type="entry name" value="PIG-M"/>
</dbReference>
<dbReference type="Proteomes" id="UP000051574">
    <property type="component" value="Unassembled WGS sequence"/>
</dbReference>
<protein>
    <recommendedName>
        <fullName evidence="12 13">GPI alpha-1,4-mannosyltransferase I, catalytic subunit</fullName>
        <ecNumber evidence="13">2.4.1.-</ecNumber>
    </recommendedName>
    <alternativeName>
        <fullName evidence="13">GPI mannosyltransferase I</fullName>
    </alternativeName>
</protein>